<evidence type="ECO:0000313" key="2">
    <source>
        <dbReference type="Proteomes" id="UP000505267"/>
    </source>
</evidence>
<dbReference type="KEGG" id="vg:55412525"/>
<proteinExistence type="predicted"/>
<dbReference type="EMBL" id="AP013543">
    <property type="protein sequence ID" value="BAQ94226.1"/>
    <property type="molecule type" value="Genomic_DNA"/>
</dbReference>
<reference evidence="1 2" key="1">
    <citation type="journal article" date="2013" name="PLoS Genet.">
        <title>Expanding the Marine Virosphere Using Metagenomics.</title>
        <authorList>
            <person name="Mizuno C.M."/>
            <person name="Rodriguez-Valera F."/>
            <person name="Kimes N.E."/>
            <person name="Ghai R."/>
        </authorList>
    </citation>
    <scope>NUCLEOTIDE SEQUENCE [LARGE SCALE GENOMIC DNA]</scope>
    <source>
        <strain evidence="1">UvMED-CGR-U-MedDCM-OCT-S30-C28</strain>
    </source>
</reference>
<organism evidence="1 2">
    <name type="scientific">uncultured phage_MedDCM-OCT-S30-C28</name>
    <dbReference type="NCBI Taxonomy" id="2741076"/>
    <lineage>
        <taxon>Viruses</taxon>
        <taxon>Duplodnaviria</taxon>
        <taxon>Heunggongvirae</taxon>
        <taxon>Uroviricota</taxon>
        <taxon>Caudoviricetes</taxon>
        <taxon>Autographivirales</taxon>
        <taxon>Fussvirus</taxon>
        <taxon>Fussvirus S30C28</taxon>
    </lineage>
</organism>
<keyword evidence="2" id="KW-1185">Reference proteome</keyword>
<name>A0A6S4PIF8_9CAUD</name>
<sequence>MSDKENKPLNKIIRDNTGNKKFKVYVKNQSTGNIKTVRFGDPNLSIKRDQKKNRDSFMARMRPTLAKVKGQKNLSPVYWAIRSWKLGTKIS</sequence>
<dbReference type="GeneID" id="55412525"/>
<protein>
    <submittedName>
        <fullName evidence="1">Uncharacterized protein</fullName>
    </submittedName>
</protein>
<dbReference type="Proteomes" id="UP000505267">
    <property type="component" value="Segment"/>
</dbReference>
<accession>A0A6S4PIF8</accession>
<dbReference type="RefSeq" id="YP_009777768.1">
    <property type="nucleotide sequence ID" value="NC_047703.1"/>
</dbReference>
<evidence type="ECO:0000313" key="1">
    <source>
        <dbReference type="EMBL" id="BAQ94226.1"/>
    </source>
</evidence>